<evidence type="ECO:0000256" key="4">
    <source>
        <dbReference type="SAM" id="Phobius"/>
    </source>
</evidence>
<dbReference type="GO" id="GO:0016757">
    <property type="term" value="F:glycosyltransferase activity"/>
    <property type="evidence" value="ECO:0007669"/>
    <property type="project" value="UniProtKB-KW"/>
</dbReference>
<evidence type="ECO:0000256" key="2">
    <source>
        <dbReference type="ARBA" id="ARBA00022676"/>
    </source>
</evidence>
<evidence type="ECO:0000256" key="1">
    <source>
        <dbReference type="ARBA" id="ARBA00005664"/>
    </source>
</evidence>
<organism evidence="5 6">
    <name type="scientific">Dentiscutata erythropus</name>
    <dbReference type="NCBI Taxonomy" id="1348616"/>
    <lineage>
        <taxon>Eukaryota</taxon>
        <taxon>Fungi</taxon>
        <taxon>Fungi incertae sedis</taxon>
        <taxon>Mucoromycota</taxon>
        <taxon>Glomeromycotina</taxon>
        <taxon>Glomeromycetes</taxon>
        <taxon>Diversisporales</taxon>
        <taxon>Gigasporaceae</taxon>
        <taxon>Dentiscutata</taxon>
    </lineage>
</organism>
<evidence type="ECO:0000256" key="3">
    <source>
        <dbReference type="ARBA" id="ARBA00022679"/>
    </source>
</evidence>
<evidence type="ECO:0000313" key="6">
    <source>
        <dbReference type="Proteomes" id="UP000789405"/>
    </source>
</evidence>
<sequence>MYISKETKFDMIIPSEQRRYRLRIYIVIFTIILIMICSYYKSRNYYLPESIGNDNTNSNKNDNGSNTSGHYKIMLLITSQMEEYQYRKLLRSILFGINDNLEPCMKYDTNIYYKFLIHPYNASNKMYKSFVSESVEYNDMVEFQHLLNSNVNYTQEVVLNWTQSLKNTGISFDLAVLLDNQSIMNLARLKKLISDISPIQLQNVVWSRFDDSFADDMFVILGSKAIHTILANKDLIYKSDNQNIIALAYLYAKSKHQPPSNSWNNLLFINDNKRLITHLETLDQIPDKSTIMVRNLSLKELIKVSINLLIPPISVCHPNTPPHGEPSIAVVTSSYFYDNINNCSPSMLDVAYMSSENKRIYAQKHGYAFIPRSLEFQQNTHNPNLKTWGRIDAVKKVLPYYDWVLWIDNDAIIINQEVSIQELFKNKSSANNDNISRSKKDLKFNAGVFLIKSSEWSFEFLKKMQEMKGLHNEQESMWQLFNEYPSLKDHTLVLDHDDHTFTTFSDDWQNDDFIVHFASNDCPAQFILDYFKKE</sequence>
<dbReference type="AlphaFoldDB" id="A0A9N9F0D7"/>
<dbReference type="Pfam" id="PF05637">
    <property type="entry name" value="Glyco_transf_34"/>
    <property type="match status" value="1"/>
</dbReference>
<dbReference type="SUPFAM" id="SSF53448">
    <property type="entry name" value="Nucleotide-diphospho-sugar transferases"/>
    <property type="match status" value="1"/>
</dbReference>
<accession>A0A9N9F0D7</accession>
<dbReference type="PANTHER" id="PTHR31306">
    <property type="entry name" value="ALPHA-1,6-MANNOSYLTRANSFERASE MNN11-RELATED"/>
    <property type="match status" value="1"/>
</dbReference>
<dbReference type="Gene3D" id="3.90.550.10">
    <property type="entry name" value="Spore Coat Polysaccharide Biosynthesis Protein SpsA, Chain A"/>
    <property type="match status" value="1"/>
</dbReference>
<keyword evidence="2" id="KW-0328">Glycosyltransferase</keyword>
<evidence type="ECO:0000313" key="5">
    <source>
        <dbReference type="EMBL" id="CAG8500929.1"/>
    </source>
</evidence>
<dbReference type="GO" id="GO:0000139">
    <property type="term" value="C:Golgi membrane"/>
    <property type="evidence" value="ECO:0007669"/>
    <property type="project" value="TreeGrafter"/>
</dbReference>
<dbReference type="EMBL" id="CAJVPY010000964">
    <property type="protein sequence ID" value="CAG8500929.1"/>
    <property type="molecule type" value="Genomic_DNA"/>
</dbReference>
<dbReference type="PANTHER" id="PTHR31306:SF4">
    <property type="entry name" value="ALPHA-1,2-GALACTOSYLTRANSFERASE"/>
    <property type="match status" value="1"/>
</dbReference>
<reference evidence="5" key="1">
    <citation type="submission" date="2021-06" db="EMBL/GenBank/DDBJ databases">
        <authorList>
            <person name="Kallberg Y."/>
            <person name="Tangrot J."/>
            <person name="Rosling A."/>
        </authorList>
    </citation>
    <scope>NUCLEOTIDE SEQUENCE</scope>
    <source>
        <strain evidence="5">MA453B</strain>
    </source>
</reference>
<gene>
    <name evidence="5" type="ORF">DERYTH_LOCUS2897</name>
</gene>
<dbReference type="InterPro" id="IPR008630">
    <property type="entry name" value="Glyco_trans_34"/>
</dbReference>
<dbReference type="OrthoDB" id="2433113at2759"/>
<proteinExistence type="inferred from homology"/>
<dbReference type="GO" id="GO:0006487">
    <property type="term" value="P:protein N-linked glycosylation"/>
    <property type="evidence" value="ECO:0007669"/>
    <property type="project" value="TreeGrafter"/>
</dbReference>
<keyword evidence="6" id="KW-1185">Reference proteome</keyword>
<comment type="caution">
    <text evidence="5">The sequence shown here is derived from an EMBL/GenBank/DDBJ whole genome shotgun (WGS) entry which is preliminary data.</text>
</comment>
<keyword evidence="3" id="KW-0808">Transferase</keyword>
<protein>
    <submittedName>
        <fullName evidence="5">567_t:CDS:1</fullName>
    </submittedName>
</protein>
<keyword evidence="4" id="KW-1133">Transmembrane helix</keyword>
<feature type="transmembrane region" description="Helical" evidence="4">
    <location>
        <begin position="20"/>
        <end position="41"/>
    </location>
</feature>
<dbReference type="Proteomes" id="UP000789405">
    <property type="component" value="Unassembled WGS sequence"/>
</dbReference>
<dbReference type="InterPro" id="IPR029044">
    <property type="entry name" value="Nucleotide-diphossugar_trans"/>
</dbReference>
<name>A0A9N9F0D7_9GLOM</name>
<keyword evidence="4" id="KW-0812">Transmembrane</keyword>
<comment type="similarity">
    <text evidence="1">Belongs to the glycosyltransferase 34 family.</text>
</comment>
<keyword evidence="4" id="KW-0472">Membrane</keyword>